<organism evidence="3 4">
    <name type="scientific">Palleronia abyssalis</name>
    <dbReference type="NCBI Taxonomy" id="1501240"/>
    <lineage>
        <taxon>Bacteria</taxon>
        <taxon>Pseudomonadati</taxon>
        <taxon>Pseudomonadota</taxon>
        <taxon>Alphaproteobacteria</taxon>
        <taxon>Rhodobacterales</taxon>
        <taxon>Roseobacteraceae</taxon>
        <taxon>Palleronia</taxon>
    </lineage>
</organism>
<reference evidence="3 4" key="1">
    <citation type="submission" date="2018-03" db="EMBL/GenBank/DDBJ databases">
        <authorList>
            <person name="Keele B.F."/>
        </authorList>
    </citation>
    <scope>NUCLEOTIDE SEQUENCE [LARGE SCALE GENOMIC DNA]</scope>
    <source>
        <strain evidence="3 4">CECT 8504</strain>
    </source>
</reference>
<dbReference type="PANTHER" id="PTHR11851">
    <property type="entry name" value="METALLOPROTEASE"/>
    <property type="match status" value="1"/>
</dbReference>
<dbReference type="Proteomes" id="UP000244912">
    <property type="component" value="Unassembled WGS sequence"/>
</dbReference>
<keyword evidence="1" id="KW-0732">Signal</keyword>
<dbReference type="EC" id="3.4.24.-" evidence="3"/>
<dbReference type="Gene3D" id="3.30.830.10">
    <property type="entry name" value="Metalloenzyme, LuxS/M16 peptidase-like"/>
    <property type="match status" value="2"/>
</dbReference>
<protein>
    <submittedName>
        <fullName evidence="3">Putative zinc protease</fullName>
        <ecNumber evidence="3">3.4.24.-</ecNumber>
    </submittedName>
</protein>
<dbReference type="GO" id="GO:0008233">
    <property type="term" value="F:peptidase activity"/>
    <property type="evidence" value="ECO:0007669"/>
    <property type="project" value="UniProtKB-KW"/>
</dbReference>
<dbReference type="GO" id="GO:0046872">
    <property type="term" value="F:metal ion binding"/>
    <property type="evidence" value="ECO:0007669"/>
    <property type="project" value="InterPro"/>
</dbReference>
<sequence length="436" mass="46510">MIRFVLAAALSVASLPAFAAVDVQEVTSPGGIDAWLVEEPSIPFTALEIRFSPGAALDRAGKRGSVNLMAGLLEEGTGDLDAQGFAAARDALAASFRYNAYDDAVSVSARFLTENRDEAVDLLRRSLVEPSFPEDAVTRVKDQVLSAIASDATDPNAIAQQSFDALAFGDHPYAVPVEGTAETAASLTREDVVQAHRDTLVKDNLYVAAVGDITAEDLGTLLDDLLGDLPQSSDVAQPGDAGWNIDPGVEVVRYDTPQSVVVFGHEGIERDDPDFFAAYVANEIFGGSGFNSRLMEEVRVKRGLTYGIGTYLAPMEYAEYVGGRAASANSSVGELVDVVQAEWGNVAVGITAEELDEAKTYLTGAYPLRFDGNANIASILVGMQMDRLPTSYIDTRNDNIEAVSLDDIRRVAARIYRPEDLSFVVVGQPEGLGEDG</sequence>
<accession>A0A2R8BTG7</accession>
<keyword evidence="3" id="KW-0645">Protease</keyword>
<keyword evidence="3" id="KW-0378">Hydrolase</keyword>
<dbReference type="Pfam" id="PF05193">
    <property type="entry name" value="Peptidase_M16_C"/>
    <property type="match status" value="1"/>
</dbReference>
<gene>
    <name evidence="3" type="ORF">PAA8504_01186</name>
</gene>
<dbReference type="SUPFAM" id="SSF63411">
    <property type="entry name" value="LuxS/MPP-like metallohydrolase"/>
    <property type="match status" value="2"/>
</dbReference>
<evidence type="ECO:0000256" key="1">
    <source>
        <dbReference type="SAM" id="SignalP"/>
    </source>
</evidence>
<dbReference type="PANTHER" id="PTHR11851:SF224">
    <property type="entry name" value="PROCESSING PROTEASE"/>
    <property type="match status" value="1"/>
</dbReference>
<proteinExistence type="predicted"/>
<dbReference type="EMBL" id="ONZF01000002">
    <property type="protein sequence ID" value="SPJ23376.1"/>
    <property type="molecule type" value="Genomic_DNA"/>
</dbReference>
<dbReference type="InterPro" id="IPR011249">
    <property type="entry name" value="Metalloenz_LuxS/M16"/>
</dbReference>
<feature type="signal peptide" evidence="1">
    <location>
        <begin position="1"/>
        <end position="19"/>
    </location>
</feature>
<dbReference type="InterPro" id="IPR050361">
    <property type="entry name" value="MPP/UQCRC_Complex"/>
</dbReference>
<keyword evidence="4" id="KW-1185">Reference proteome</keyword>
<dbReference type="GO" id="GO:0006508">
    <property type="term" value="P:proteolysis"/>
    <property type="evidence" value="ECO:0007669"/>
    <property type="project" value="UniProtKB-KW"/>
</dbReference>
<feature type="chain" id="PRO_5015306418" evidence="1">
    <location>
        <begin position="20"/>
        <end position="436"/>
    </location>
</feature>
<feature type="domain" description="Peptidase M16 C-terminal" evidence="2">
    <location>
        <begin position="186"/>
        <end position="361"/>
    </location>
</feature>
<name>A0A2R8BTG7_9RHOB</name>
<dbReference type="AlphaFoldDB" id="A0A2R8BTG7"/>
<evidence type="ECO:0000313" key="3">
    <source>
        <dbReference type="EMBL" id="SPJ23376.1"/>
    </source>
</evidence>
<dbReference type="InterPro" id="IPR007863">
    <property type="entry name" value="Peptidase_M16_C"/>
</dbReference>
<dbReference type="OrthoDB" id="9811314at2"/>
<evidence type="ECO:0000313" key="4">
    <source>
        <dbReference type="Proteomes" id="UP000244912"/>
    </source>
</evidence>
<evidence type="ECO:0000259" key="2">
    <source>
        <dbReference type="Pfam" id="PF05193"/>
    </source>
</evidence>